<dbReference type="AlphaFoldDB" id="A0A5R8PCN3"/>
<dbReference type="RefSeq" id="WP_138456724.1">
    <property type="nucleotide sequence ID" value="NZ_VBUU01000014.1"/>
</dbReference>
<sequence length="233" mass="25844">MAPNDSIASLVDAVAALDPRPRERQWVSLSFCVLDAVYSIGANYDHHVVPVVKRVAGDFGVDSLAADPAAVTSMADPVPLAKLLRRYTDPDMLITVTKNRQYTSTRGGIWKADAVLRYAKILDQHGVDSLADGRAALSNDQKVEQIDLVLRTVPGEGTAGVRRGYLWMLVGDQETVKPDRMVLRWLARNGFSVDVGRARSLLREVSESLTDRLDRAVSPWEVDHAIWRAERLR</sequence>
<accession>A0A5R8PCN3</accession>
<evidence type="ECO:0000313" key="1">
    <source>
        <dbReference type="EMBL" id="TLG09445.1"/>
    </source>
</evidence>
<name>A0A5R8PCN3_9NOCA</name>
<dbReference type="EMBL" id="VBUU01000014">
    <property type="protein sequence ID" value="TLG09445.1"/>
    <property type="molecule type" value="Genomic_DNA"/>
</dbReference>
<dbReference type="Proteomes" id="UP000308349">
    <property type="component" value="Unassembled WGS sequence"/>
</dbReference>
<proteinExistence type="predicted"/>
<comment type="caution">
    <text evidence="1">The sequence shown here is derived from an EMBL/GenBank/DDBJ whole genome shotgun (WGS) entry which is preliminary data.</text>
</comment>
<organism evidence="1 2">
    <name type="scientific">Nocardia cyriacigeorgica</name>
    <dbReference type="NCBI Taxonomy" id="135487"/>
    <lineage>
        <taxon>Bacteria</taxon>
        <taxon>Bacillati</taxon>
        <taxon>Actinomycetota</taxon>
        <taxon>Actinomycetes</taxon>
        <taxon>Mycobacteriales</taxon>
        <taxon>Nocardiaceae</taxon>
        <taxon>Nocardia</taxon>
    </lineage>
</organism>
<evidence type="ECO:0000313" key="2">
    <source>
        <dbReference type="Proteomes" id="UP000308349"/>
    </source>
</evidence>
<protein>
    <submittedName>
        <fullName evidence="1">Uncharacterized protein</fullName>
    </submittedName>
</protein>
<reference evidence="1 2" key="1">
    <citation type="submission" date="2019-05" db="EMBL/GenBank/DDBJ databases">
        <title>Genomes sequences of two Nocardia cyriacigeorgica environmental isolates, type strains Nocardia asteroides ATCC 19247 and Nocardia cyriacigeorgica DSM 44484.</title>
        <authorList>
            <person name="Vautrin F."/>
            <person name="Bergeron E."/>
            <person name="Dubost A."/>
            <person name="Abrouk D."/>
            <person name="Rodriguez Nava V."/>
            <person name="Pujic P."/>
        </authorList>
    </citation>
    <scope>NUCLEOTIDE SEQUENCE [LARGE SCALE GENOMIC DNA]</scope>
    <source>
        <strain evidence="1 2">EML 1456</strain>
    </source>
</reference>
<gene>
    <name evidence="1" type="ORF">FEK35_15070</name>
</gene>
<dbReference type="OrthoDB" id="2962349at2"/>